<protein>
    <submittedName>
        <fullName evidence="2">Crp/Fnr family transcriptional regulator</fullName>
    </submittedName>
</protein>
<dbReference type="Pfam" id="PF00027">
    <property type="entry name" value="cNMP_binding"/>
    <property type="match status" value="1"/>
</dbReference>
<name>A0A2N8PTR9_ENTAV</name>
<evidence type="ECO:0000259" key="1">
    <source>
        <dbReference type="PROSITE" id="PS50042"/>
    </source>
</evidence>
<gene>
    <name evidence="2" type="ORF">EK398_18715</name>
</gene>
<dbReference type="InterPro" id="IPR000595">
    <property type="entry name" value="cNMP-bd_dom"/>
</dbReference>
<dbReference type="SUPFAM" id="SSF51206">
    <property type="entry name" value="cAMP-binding domain-like"/>
    <property type="match status" value="1"/>
</dbReference>
<accession>A0A2N8PTR9</accession>
<feature type="domain" description="Cyclic nucleotide-binding" evidence="1">
    <location>
        <begin position="37"/>
        <end position="138"/>
    </location>
</feature>
<comment type="caution">
    <text evidence="2">The sequence shown here is derived from an EMBL/GenBank/DDBJ whole genome shotgun (WGS) entry which is preliminary data.</text>
</comment>
<dbReference type="AlphaFoldDB" id="A0A2N8PTR9"/>
<dbReference type="InterPro" id="IPR036390">
    <property type="entry name" value="WH_DNA-bd_sf"/>
</dbReference>
<dbReference type="PROSITE" id="PS50042">
    <property type="entry name" value="CNMP_BINDING_3"/>
    <property type="match status" value="1"/>
</dbReference>
<sequence>MEENGLKKMWQTYGSEKRFNYARIQDRLGKDYPTMRFRANEPIVMRGEFPTYIYFICSGVAVGIRDYEDGSEYDYFQLDKTNGSVGLLETLAQKEAIIATITCLTDVEVVRVPSATVYQWIMQDLELLRLSTNLLADDLYHRSGSDGFFYQLHGVDRLRYYLVQYYDSHLKTGEPLVEVQEFREKIGNKLGMSVRTVGRALKKLRESQEILSIDRKIYVGPKERQRLQQNLTRN</sequence>
<dbReference type="CDD" id="cd00038">
    <property type="entry name" value="CAP_ED"/>
    <property type="match status" value="1"/>
</dbReference>
<dbReference type="EMBL" id="RYZS01000002">
    <property type="protein sequence ID" value="RVU92548.1"/>
    <property type="molecule type" value="Genomic_DNA"/>
</dbReference>
<dbReference type="Proteomes" id="UP000288388">
    <property type="component" value="Unassembled WGS sequence"/>
</dbReference>
<dbReference type="RefSeq" id="WP_049221783.1">
    <property type="nucleotide sequence ID" value="NZ_JBDMGC010000061.1"/>
</dbReference>
<organism evidence="2 3">
    <name type="scientific">Enterococcus avium</name>
    <name type="common">Streptococcus avium</name>
    <dbReference type="NCBI Taxonomy" id="33945"/>
    <lineage>
        <taxon>Bacteria</taxon>
        <taxon>Bacillati</taxon>
        <taxon>Bacillota</taxon>
        <taxon>Bacilli</taxon>
        <taxon>Lactobacillales</taxon>
        <taxon>Enterococcaceae</taxon>
        <taxon>Enterococcus</taxon>
    </lineage>
</organism>
<dbReference type="InterPro" id="IPR018490">
    <property type="entry name" value="cNMP-bd_dom_sf"/>
</dbReference>
<reference evidence="2 3" key="1">
    <citation type="submission" date="2018-12" db="EMBL/GenBank/DDBJ databases">
        <title>A novel vanA-carrying plasmid in a clinical isolate of Enterococcus avium.</title>
        <authorList>
            <person name="Bernasconi O.J."/>
            <person name="Luzzaro F."/>
            <person name="Endimiani A."/>
        </authorList>
    </citation>
    <scope>NUCLEOTIDE SEQUENCE [LARGE SCALE GENOMIC DNA]</scope>
    <source>
        <strain evidence="2 3">LC0559/18</strain>
    </source>
</reference>
<evidence type="ECO:0000313" key="2">
    <source>
        <dbReference type="EMBL" id="RVU92548.1"/>
    </source>
</evidence>
<dbReference type="SUPFAM" id="SSF46785">
    <property type="entry name" value="Winged helix' DNA-binding domain"/>
    <property type="match status" value="1"/>
</dbReference>
<evidence type="ECO:0000313" key="3">
    <source>
        <dbReference type="Proteomes" id="UP000288388"/>
    </source>
</evidence>
<dbReference type="InterPro" id="IPR014710">
    <property type="entry name" value="RmlC-like_jellyroll"/>
</dbReference>
<proteinExistence type="predicted"/>
<dbReference type="Gene3D" id="2.60.120.10">
    <property type="entry name" value="Jelly Rolls"/>
    <property type="match status" value="1"/>
</dbReference>